<dbReference type="EMBL" id="MN739059">
    <property type="protein sequence ID" value="QHS86613.1"/>
    <property type="molecule type" value="Genomic_DNA"/>
</dbReference>
<protein>
    <submittedName>
        <fullName evidence="2">Uncharacterized protein</fullName>
    </submittedName>
</protein>
<evidence type="ECO:0000313" key="2">
    <source>
        <dbReference type="EMBL" id="QHS86613.1"/>
    </source>
</evidence>
<reference evidence="2" key="1">
    <citation type="journal article" date="2020" name="Nature">
        <title>Giant virus diversity and host interactions through global metagenomics.</title>
        <authorList>
            <person name="Schulz F."/>
            <person name="Roux S."/>
            <person name="Paez-Espino D."/>
            <person name="Jungbluth S."/>
            <person name="Walsh D.A."/>
            <person name="Denef V.J."/>
            <person name="McMahon K.D."/>
            <person name="Konstantinidis K.T."/>
            <person name="Eloe-Fadrosh E.A."/>
            <person name="Kyrpides N.C."/>
            <person name="Woyke T."/>
        </authorList>
    </citation>
    <scope>NUCLEOTIDE SEQUENCE</scope>
    <source>
        <strain evidence="2">GVMAG-M-3300009422-16</strain>
    </source>
</reference>
<organism evidence="2">
    <name type="scientific">viral metagenome</name>
    <dbReference type="NCBI Taxonomy" id="1070528"/>
    <lineage>
        <taxon>unclassified sequences</taxon>
        <taxon>metagenomes</taxon>
        <taxon>organismal metagenomes</taxon>
    </lineage>
</organism>
<accession>A0A6C0B566</accession>
<sequence>MLESHITDVQLAEGVCALLSYVIVWYLFWTKLSFETAEKKYIASALRWISIWIGRKYGTSLYVTLKKKYNIKNYKFSLLPKLDINIY</sequence>
<dbReference type="AlphaFoldDB" id="A0A6C0B566"/>
<feature type="transmembrane region" description="Helical" evidence="1">
    <location>
        <begin position="12"/>
        <end position="29"/>
    </location>
</feature>
<keyword evidence="1" id="KW-0472">Membrane</keyword>
<keyword evidence="1" id="KW-0812">Transmembrane</keyword>
<keyword evidence="1" id="KW-1133">Transmembrane helix</keyword>
<name>A0A6C0B566_9ZZZZ</name>
<evidence type="ECO:0000256" key="1">
    <source>
        <dbReference type="SAM" id="Phobius"/>
    </source>
</evidence>
<proteinExistence type="predicted"/>